<organism evidence="1 2">
    <name type="scientific">Ambrosia artemisiifolia</name>
    <name type="common">Common ragweed</name>
    <dbReference type="NCBI Taxonomy" id="4212"/>
    <lineage>
        <taxon>Eukaryota</taxon>
        <taxon>Viridiplantae</taxon>
        <taxon>Streptophyta</taxon>
        <taxon>Embryophyta</taxon>
        <taxon>Tracheophyta</taxon>
        <taxon>Spermatophyta</taxon>
        <taxon>Magnoliopsida</taxon>
        <taxon>eudicotyledons</taxon>
        <taxon>Gunneridae</taxon>
        <taxon>Pentapetalae</taxon>
        <taxon>asterids</taxon>
        <taxon>campanulids</taxon>
        <taxon>Asterales</taxon>
        <taxon>Asteraceae</taxon>
        <taxon>Asteroideae</taxon>
        <taxon>Heliantheae alliance</taxon>
        <taxon>Heliantheae</taxon>
        <taxon>Ambrosia</taxon>
    </lineage>
</organism>
<sequence>SIQSFLANNVLTLLAHQVFDELPLTVYSVNRTIVSDPGFITSRYTIIARLEFVMDGNIMGRTIADISRGCGFVTGGGKGRGLGVMAGIRLGEEDYLIDLWRTLHLRSILSTGRKLSELLYVAKNTSC</sequence>
<gene>
    <name evidence="1" type="ORF">M8C21_001073</name>
</gene>
<accession>A0AAD5BS69</accession>
<evidence type="ECO:0000313" key="1">
    <source>
        <dbReference type="EMBL" id="KAI7728555.1"/>
    </source>
</evidence>
<comment type="caution">
    <text evidence="1">The sequence shown here is derived from an EMBL/GenBank/DDBJ whole genome shotgun (WGS) entry which is preliminary data.</text>
</comment>
<name>A0AAD5BS69_AMBAR</name>
<protein>
    <submittedName>
        <fullName evidence="1">Uncharacterized protein</fullName>
    </submittedName>
</protein>
<dbReference type="EMBL" id="JAMZMK010011193">
    <property type="protein sequence ID" value="KAI7728555.1"/>
    <property type="molecule type" value="Genomic_DNA"/>
</dbReference>
<reference evidence="1" key="1">
    <citation type="submission" date="2022-06" db="EMBL/GenBank/DDBJ databases">
        <title>Uncovering the hologenomic basis of an extraordinary plant invasion.</title>
        <authorList>
            <person name="Bieker V.C."/>
            <person name="Martin M.D."/>
            <person name="Gilbert T."/>
            <person name="Hodgins K."/>
            <person name="Battlay P."/>
            <person name="Petersen B."/>
            <person name="Wilson J."/>
        </authorList>
    </citation>
    <scope>NUCLEOTIDE SEQUENCE</scope>
    <source>
        <strain evidence="1">AA19_3_7</strain>
        <tissue evidence="1">Leaf</tissue>
    </source>
</reference>
<feature type="non-terminal residue" evidence="1">
    <location>
        <position position="1"/>
    </location>
</feature>
<keyword evidence="2" id="KW-1185">Reference proteome</keyword>
<proteinExistence type="predicted"/>
<dbReference type="AlphaFoldDB" id="A0AAD5BS69"/>
<dbReference type="Proteomes" id="UP001206925">
    <property type="component" value="Unassembled WGS sequence"/>
</dbReference>
<evidence type="ECO:0000313" key="2">
    <source>
        <dbReference type="Proteomes" id="UP001206925"/>
    </source>
</evidence>